<organism evidence="2 3">
    <name type="scientific">Saprospira grandis (strain Lewin)</name>
    <dbReference type="NCBI Taxonomy" id="984262"/>
    <lineage>
        <taxon>Bacteria</taxon>
        <taxon>Pseudomonadati</taxon>
        <taxon>Bacteroidota</taxon>
        <taxon>Saprospiria</taxon>
        <taxon>Saprospirales</taxon>
        <taxon>Saprospiraceae</taxon>
        <taxon>Saprospira</taxon>
    </lineage>
</organism>
<dbReference type="OrthoDB" id="1467107at2"/>
<feature type="chain" id="PRO_5003603890" description="DUF4412 domain-containing protein" evidence="1">
    <location>
        <begin position="22"/>
        <end position="237"/>
    </location>
</feature>
<accession>H6L048</accession>
<dbReference type="STRING" id="984262.SGRA_3488"/>
<evidence type="ECO:0000313" key="3">
    <source>
        <dbReference type="Proteomes" id="UP000007519"/>
    </source>
</evidence>
<gene>
    <name evidence="2" type="ordered locus">SGRA_3488</name>
</gene>
<dbReference type="HOGENOM" id="CLU_1170001_0_0_10"/>
<reference evidence="2 3" key="1">
    <citation type="journal article" date="2012" name="Stand. Genomic Sci.">
        <title>Complete genome sequencing and analysis of Saprospira grandis str. Lewin, a predatory marine bacterium.</title>
        <authorList>
            <person name="Saw J.H."/>
            <person name="Yuryev A."/>
            <person name="Kanbe M."/>
            <person name="Hou S."/>
            <person name="Young A.G."/>
            <person name="Aizawa S."/>
            <person name="Alam M."/>
        </authorList>
    </citation>
    <scope>NUCLEOTIDE SEQUENCE [LARGE SCALE GENOMIC DNA]</scope>
    <source>
        <strain evidence="2 3">Lewin</strain>
    </source>
</reference>
<name>H6L048_SAPGL</name>
<evidence type="ECO:0000256" key="1">
    <source>
        <dbReference type="SAM" id="SignalP"/>
    </source>
</evidence>
<keyword evidence="1" id="KW-0732">Signal</keyword>
<dbReference type="RefSeq" id="WP_015693804.1">
    <property type="nucleotide sequence ID" value="NC_016940.1"/>
</dbReference>
<protein>
    <recommendedName>
        <fullName evidence="4">DUF4412 domain-containing protein</fullName>
    </recommendedName>
</protein>
<dbReference type="Proteomes" id="UP000007519">
    <property type="component" value="Chromosome"/>
</dbReference>
<sequence>MRNSVLFLLFAVVFALPSTQAQLFRSKKMNKGSITYTLNVEESKDPNVAMVNNSTLKLVFLKGDLRATGAVMGGLIMGDLIMNSGDSKGLALIQMMGEKTAMKIPSEDVKKAQKEMTNLDEITTQFKEVKGGDKEIAGYKCRKVFANNPKDPTTKVAIYLTDKIDVSAVSFMNEVSEKLGGFPLGIEVDSPDGKFSMLATEIDKSTPVSSNFDLVIPEGYTEKTSEELQQTSPAIGG</sequence>
<dbReference type="KEGG" id="sgn:SGRA_3488"/>
<evidence type="ECO:0008006" key="4">
    <source>
        <dbReference type="Google" id="ProtNLM"/>
    </source>
</evidence>
<dbReference type="AlphaFoldDB" id="H6L048"/>
<evidence type="ECO:0000313" key="2">
    <source>
        <dbReference type="EMBL" id="AFC26212.1"/>
    </source>
</evidence>
<dbReference type="EMBL" id="CP002831">
    <property type="protein sequence ID" value="AFC26212.1"/>
    <property type="molecule type" value="Genomic_DNA"/>
</dbReference>
<keyword evidence="3" id="KW-1185">Reference proteome</keyword>
<proteinExistence type="predicted"/>
<feature type="signal peptide" evidence="1">
    <location>
        <begin position="1"/>
        <end position="21"/>
    </location>
</feature>